<feature type="transmembrane region" description="Helical" evidence="6">
    <location>
        <begin position="321"/>
        <end position="348"/>
    </location>
</feature>
<dbReference type="Proteomes" id="UP001055219">
    <property type="component" value="Unassembled WGS sequence"/>
</dbReference>
<dbReference type="InterPro" id="IPR011701">
    <property type="entry name" value="MFS"/>
</dbReference>
<feature type="transmembrane region" description="Helical" evidence="6">
    <location>
        <begin position="360"/>
        <end position="377"/>
    </location>
</feature>
<dbReference type="PANTHER" id="PTHR43791">
    <property type="entry name" value="PERMEASE-RELATED"/>
    <property type="match status" value="1"/>
</dbReference>
<feature type="transmembrane region" description="Helical" evidence="6">
    <location>
        <begin position="409"/>
        <end position="432"/>
    </location>
</feature>
<evidence type="ECO:0000256" key="5">
    <source>
        <dbReference type="ARBA" id="ARBA00023136"/>
    </source>
</evidence>
<evidence type="ECO:0000256" key="6">
    <source>
        <dbReference type="SAM" id="Phobius"/>
    </source>
</evidence>
<feature type="domain" description="Major facilitator superfamily (MFS) profile" evidence="7">
    <location>
        <begin position="91"/>
        <end position="552"/>
    </location>
</feature>
<dbReference type="Gene3D" id="1.20.1250.20">
    <property type="entry name" value="MFS general substrate transporter like domains"/>
    <property type="match status" value="2"/>
</dbReference>
<reference evidence="8" key="2">
    <citation type="submission" date="2022-07" db="EMBL/GenBank/DDBJ databases">
        <authorList>
            <person name="Goncalves M.F.M."/>
            <person name="Hilario S."/>
            <person name="Van De Peer Y."/>
            <person name="Esteves A.C."/>
            <person name="Alves A."/>
        </authorList>
    </citation>
    <scope>NUCLEOTIDE SEQUENCE</scope>
    <source>
        <strain evidence="8">MUM 19.33</strain>
    </source>
</reference>
<name>A0A9P9Y2T1_9HYPO</name>
<feature type="transmembrane region" description="Helical" evidence="6">
    <location>
        <begin position="157"/>
        <end position="177"/>
    </location>
</feature>
<feature type="transmembrane region" description="Helical" evidence="6">
    <location>
        <begin position="250"/>
        <end position="272"/>
    </location>
</feature>
<keyword evidence="5 6" id="KW-0472">Membrane</keyword>
<dbReference type="InterPro" id="IPR036259">
    <property type="entry name" value="MFS_trans_sf"/>
</dbReference>
<dbReference type="GO" id="GO:0022857">
    <property type="term" value="F:transmembrane transporter activity"/>
    <property type="evidence" value="ECO:0007669"/>
    <property type="project" value="InterPro"/>
</dbReference>
<organism evidence="8 9">
    <name type="scientific">Emericellopsis cladophorae</name>
    <dbReference type="NCBI Taxonomy" id="2686198"/>
    <lineage>
        <taxon>Eukaryota</taxon>
        <taxon>Fungi</taxon>
        <taxon>Dikarya</taxon>
        <taxon>Ascomycota</taxon>
        <taxon>Pezizomycotina</taxon>
        <taxon>Sordariomycetes</taxon>
        <taxon>Hypocreomycetidae</taxon>
        <taxon>Hypocreales</taxon>
        <taxon>Bionectriaceae</taxon>
        <taxon>Emericellopsis</taxon>
    </lineage>
</organism>
<evidence type="ECO:0000256" key="1">
    <source>
        <dbReference type="ARBA" id="ARBA00004141"/>
    </source>
</evidence>
<evidence type="ECO:0000313" key="9">
    <source>
        <dbReference type="Proteomes" id="UP001055219"/>
    </source>
</evidence>
<dbReference type="Pfam" id="PF07690">
    <property type="entry name" value="MFS_1"/>
    <property type="match status" value="1"/>
</dbReference>
<dbReference type="SUPFAM" id="SSF103473">
    <property type="entry name" value="MFS general substrate transporter"/>
    <property type="match status" value="1"/>
</dbReference>
<dbReference type="InterPro" id="IPR020846">
    <property type="entry name" value="MFS_dom"/>
</dbReference>
<dbReference type="GeneID" id="75831600"/>
<evidence type="ECO:0000259" key="7">
    <source>
        <dbReference type="PROSITE" id="PS50850"/>
    </source>
</evidence>
<evidence type="ECO:0000256" key="4">
    <source>
        <dbReference type="ARBA" id="ARBA00022989"/>
    </source>
</evidence>
<protein>
    <recommendedName>
        <fullName evidence="7">Major facilitator superfamily (MFS) profile domain-containing protein</fullName>
    </recommendedName>
</protein>
<keyword evidence="4 6" id="KW-1133">Transmembrane helix</keyword>
<feature type="transmembrane region" description="Helical" evidence="6">
    <location>
        <begin position="217"/>
        <end position="238"/>
    </location>
</feature>
<evidence type="ECO:0000256" key="3">
    <source>
        <dbReference type="ARBA" id="ARBA00022692"/>
    </source>
</evidence>
<accession>A0A9P9Y2T1</accession>
<proteinExistence type="predicted"/>
<feature type="transmembrane region" description="Helical" evidence="6">
    <location>
        <begin position="444"/>
        <end position="465"/>
    </location>
</feature>
<dbReference type="FunFam" id="1.20.1250.20:FF:000034">
    <property type="entry name" value="MFS general substrate transporter"/>
    <property type="match status" value="1"/>
</dbReference>
<dbReference type="OrthoDB" id="2962993at2759"/>
<feature type="transmembrane region" description="Helical" evidence="6">
    <location>
        <begin position="477"/>
        <end position="498"/>
    </location>
</feature>
<feature type="transmembrane region" description="Helical" evidence="6">
    <location>
        <begin position="183"/>
        <end position="205"/>
    </location>
</feature>
<dbReference type="FunFam" id="1.20.1250.20:FF:000068">
    <property type="entry name" value="MFS general substrate transporter"/>
    <property type="match status" value="1"/>
</dbReference>
<feature type="transmembrane region" description="Helical" evidence="6">
    <location>
        <begin position="384"/>
        <end position="403"/>
    </location>
</feature>
<dbReference type="EMBL" id="JAGIXG020000017">
    <property type="protein sequence ID" value="KAI6781904.1"/>
    <property type="molecule type" value="Genomic_DNA"/>
</dbReference>
<dbReference type="RefSeq" id="XP_051362760.1">
    <property type="nucleotide sequence ID" value="XM_051505853.1"/>
</dbReference>
<keyword evidence="3 6" id="KW-0812">Transmembrane</keyword>
<reference evidence="8" key="1">
    <citation type="journal article" date="2021" name="J Fungi (Basel)">
        <title>Genomic and Metabolomic Analyses of the Marine Fungus Emericellopsis cladophorae: Insights into Saltwater Adaptability Mechanisms and Its Biosynthetic Potential.</title>
        <authorList>
            <person name="Goncalves M.F.M."/>
            <person name="Hilario S."/>
            <person name="Van de Peer Y."/>
            <person name="Esteves A.C."/>
            <person name="Alves A."/>
        </authorList>
    </citation>
    <scope>NUCLEOTIDE SEQUENCE</scope>
    <source>
        <strain evidence="8">MUM 19.33</strain>
    </source>
</reference>
<dbReference type="PROSITE" id="PS50850">
    <property type="entry name" value="MFS"/>
    <property type="match status" value="1"/>
</dbReference>
<feature type="transmembrane region" description="Helical" evidence="6">
    <location>
        <begin position="87"/>
        <end position="104"/>
    </location>
</feature>
<keyword evidence="9" id="KW-1185">Reference proteome</keyword>
<evidence type="ECO:0000313" key="8">
    <source>
        <dbReference type="EMBL" id="KAI6781904.1"/>
    </source>
</evidence>
<dbReference type="PANTHER" id="PTHR43791:SF19">
    <property type="entry name" value="TRANSPORTER, PUTATIVE (AFU_ORTHOLOGUE AFUA_1G01812)-RELATED"/>
    <property type="match status" value="1"/>
</dbReference>
<evidence type="ECO:0000256" key="2">
    <source>
        <dbReference type="ARBA" id="ARBA00022448"/>
    </source>
</evidence>
<dbReference type="AlphaFoldDB" id="A0A9P9Y2T1"/>
<dbReference type="GO" id="GO:0016020">
    <property type="term" value="C:membrane"/>
    <property type="evidence" value="ECO:0007669"/>
    <property type="project" value="UniProtKB-SubCell"/>
</dbReference>
<keyword evidence="2" id="KW-0813">Transport</keyword>
<gene>
    <name evidence="8" type="ORF">J7T54_005114</name>
</gene>
<sequence length="552" mass="61404">MVRSPFTSLPFGPAPSSYSSRVLTLSSLLMTPSQNEEKNPSALEGRHVSKTGITHERAELLANLPDPDAGLSEEERLAIDKKLMWKVDLWLIPWLSLLYLLSFLDRTNIGNTRAAGLKVDIGMAEGDYQMALTTFFISYAVAEPLTNALLKRLTPRIFFTGIIISWGVIMTLMGLVMNNAGLLAARFFLGVAEAGLFPGVNYYLGCWYKRSEIGVRSSLFFSAATLAGSFGGLLAAAIAKMDGIGGMDGWAWIFILEGIATTLVGIFCWWMVFDWPDTARFLTHDERVRVQRRLILDRQGRTAEDFDKRHIHAALEDWKTYVYMIIYMGCLCPLYAFSLFLPTILAGMGYSGTHLQLLSVPPYAVAALLTVAVGFLGDRTQRRGYCNMATVTIGMVGFIMLIASSNPQIRYAGTYLGAAGIYPTISITLSWVNNNTEGSLKRAFVLGMVVGCGNLNGVVFSNIYLDREKPRYWTGHGVVLAYQAVFLLGGTVFMHFGLKKLNRDRRADKLDAKWNSLSEEQRWIEGDLRPDVYYLSGDGCCIERWPLGRVEH</sequence>
<comment type="subcellular location">
    <subcellularLocation>
        <location evidence="1">Membrane</location>
        <topology evidence="1">Multi-pass membrane protein</topology>
    </subcellularLocation>
</comment>
<comment type="caution">
    <text evidence="8">The sequence shown here is derived from an EMBL/GenBank/DDBJ whole genome shotgun (WGS) entry which is preliminary data.</text>
</comment>